<comment type="subcellular location">
    <subcellularLocation>
        <location evidence="1">Cell membrane</location>
        <topology evidence="1">Multi-pass membrane protein</topology>
    </subcellularLocation>
</comment>
<dbReference type="InterPro" id="IPR011527">
    <property type="entry name" value="ABC1_TM_dom"/>
</dbReference>
<feature type="transmembrane region" description="Helical" evidence="9">
    <location>
        <begin position="95"/>
        <end position="117"/>
    </location>
</feature>
<dbReference type="PROSITE" id="PS50929">
    <property type="entry name" value="ABC_TM1F"/>
    <property type="match status" value="1"/>
</dbReference>
<dbReference type="FunFam" id="3.40.50.300:FF:000299">
    <property type="entry name" value="ABC transporter ATP-binding protein/permease"/>
    <property type="match status" value="1"/>
</dbReference>
<sequence length="538" mass="58674">MVAGGFATFCRLYLIETAIERIAFRLRREFFWALIQRPISFFDANKTGELVNRLGNDITMTSRVLVDASAGIRSCITALASTSQGMVFQLAPTEMILGFLSPVAALFVVGFGYGRVVRRIAEKRQQRLAEAVQRAEERLGGIRTVRTFNAEKSELAGFEKMLDSVYEAGWQNALATGGLACFFVTGGGLFLIHIIYNCGLMVTSGVVSIGTTVSLAMYCFMAGSAYTGIMTSYGDIQKCLGSCQKVLEILSAHGSMDARPMLTESIRNAVSASHPSHPSHPLHPPLAVKFENVHFTYPTRPTPVLQGLNLDIPAGARVALLGRSGSGKSTVALLLAGLYPPSEGKVIVDDRDMYADEETAFWVRSQLGVISQEPTLFALTIRENVEYGDETQLTEQTVLESIAAAHVNEFADHLPLGLDTPAGERGQALSGGQKQRVCIARALARRPRMLVFDEATSALDLRSERLVHKALKEVLSSGDCTCLVITHRMSALEWCDHVAVVHEGRVVQYGKKSEVLKNPCAALESILRKDDLLLNEET</sequence>
<dbReference type="OrthoDB" id="444455at2759"/>
<dbReference type="InterPro" id="IPR039421">
    <property type="entry name" value="Type_1_exporter"/>
</dbReference>
<dbReference type="GO" id="GO:0090374">
    <property type="term" value="P:oligopeptide export from mitochondrion"/>
    <property type="evidence" value="ECO:0007669"/>
    <property type="project" value="TreeGrafter"/>
</dbReference>
<keyword evidence="5" id="KW-0547">Nucleotide-binding</keyword>
<dbReference type="InterPro" id="IPR003439">
    <property type="entry name" value="ABC_transporter-like_ATP-bd"/>
</dbReference>
<dbReference type="Gene3D" id="1.20.1560.10">
    <property type="entry name" value="ABC transporter type 1, transmembrane domain"/>
    <property type="match status" value="1"/>
</dbReference>
<dbReference type="InterPro" id="IPR017871">
    <property type="entry name" value="ABC_transporter-like_CS"/>
</dbReference>
<name>A0A812RGB7_9DINO</name>
<dbReference type="GO" id="GO:0005743">
    <property type="term" value="C:mitochondrial inner membrane"/>
    <property type="evidence" value="ECO:0007669"/>
    <property type="project" value="TreeGrafter"/>
</dbReference>
<dbReference type="PANTHER" id="PTHR43394">
    <property type="entry name" value="ATP-DEPENDENT PERMEASE MDL1, MITOCHONDRIAL"/>
    <property type="match status" value="1"/>
</dbReference>
<feature type="domain" description="ABC transporter" evidence="10">
    <location>
        <begin position="288"/>
        <end position="528"/>
    </location>
</feature>
<evidence type="ECO:0000256" key="2">
    <source>
        <dbReference type="ARBA" id="ARBA00022448"/>
    </source>
</evidence>
<keyword evidence="4 9" id="KW-0812">Transmembrane</keyword>
<evidence type="ECO:0000259" key="11">
    <source>
        <dbReference type="PROSITE" id="PS50929"/>
    </source>
</evidence>
<proteinExistence type="predicted"/>
<keyword evidence="8 9" id="KW-0472">Membrane</keyword>
<accession>A0A812RGB7</accession>
<evidence type="ECO:0000256" key="5">
    <source>
        <dbReference type="ARBA" id="ARBA00022741"/>
    </source>
</evidence>
<dbReference type="Pfam" id="PF00664">
    <property type="entry name" value="ABC_membrane"/>
    <property type="match status" value="1"/>
</dbReference>
<evidence type="ECO:0000313" key="12">
    <source>
        <dbReference type="EMBL" id="CAE7435879.1"/>
    </source>
</evidence>
<evidence type="ECO:0000256" key="3">
    <source>
        <dbReference type="ARBA" id="ARBA00022475"/>
    </source>
</evidence>
<dbReference type="EMBL" id="CAJNDS010002329">
    <property type="protein sequence ID" value="CAE7435879.1"/>
    <property type="molecule type" value="Genomic_DNA"/>
</dbReference>
<dbReference type="SUPFAM" id="SSF52540">
    <property type="entry name" value="P-loop containing nucleoside triphosphate hydrolases"/>
    <property type="match status" value="1"/>
</dbReference>
<protein>
    <submittedName>
        <fullName evidence="12">ABCB10 protein</fullName>
    </submittedName>
</protein>
<dbReference type="AlphaFoldDB" id="A0A812RGB7"/>
<keyword evidence="3" id="KW-1003">Cell membrane</keyword>
<dbReference type="GO" id="GO:0015421">
    <property type="term" value="F:ABC-type oligopeptide transporter activity"/>
    <property type="evidence" value="ECO:0007669"/>
    <property type="project" value="TreeGrafter"/>
</dbReference>
<evidence type="ECO:0000256" key="4">
    <source>
        <dbReference type="ARBA" id="ARBA00022692"/>
    </source>
</evidence>
<organism evidence="12 13">
    <name type="scientific">Symbiodinium natans</name>
    <dbReference type="NCBI Taxonomy" id="878477"/>
    <lineage>
        <taxon>Eukaryota</taxon>
        <taxon>Sar</taxon>
        <taxon>Alveolata</taxon>
        <taxon>Dinophyceae</taxon>
        <taxon>Suessiales</taxon>
        <taxon>Symbiodiniaceae</taxon>
        <taxon>Symbiodinium</taxon>
    </lineage>
</organism>
<evidence type="ECO:0000313" key="13">
    <source>
        <dbReference type="Proteomes" id="UP000604046"/>
    </source>
</evidence>
<feature type="transmembrane region" description="Helical" evidence="9">
    <location>
        <begin position="173"/>
        <end position="196"/>
    </location>
</feature>
<dbReference type="PROSITE" id="PS50893">
    <property type="entry name" value="ABC_TRANSPORTER_2"/>
    <property type="match status" value="1"/>
</dbReference>
<dbReference type="SMART" id="SM00382">
    <property type="entry name" value="AAA"/>
    <property type="match status" value="1"/>
</dbReference>
<keyword evidence="2" id="KW-0813">Transport</keyword>
<evidence type="ECO:0000256" key="8">
    <source>
        <dbReference type="ARBA" id="ARBA00023136"/>
    </source>
</evidence>
<dbReference type="PANTHER" id="PTHR43394:SF1">
    <property type="entry name" value="ATP-BINDING CASSETTE SUB-FAMILY B MEMBER 10, MITOCHONDRIAL"/>
    <property type="match status" value="1"/>
</dbReference>
<dbReference type="PROSITE" id="PS00211">
    <property type="entry name" value="ABC_TRANSPORTER_1"/>
    <property type="match status" value="1"/>
</dbReference>
<evidence type="ECO:0000256" key="9">
    <source>
        <dbReference type="SAM" id="Phobius"/>
    </source>
</evidence>
<dbReference type="GO" id="GO:0016887">
    <property type="term" value="F:ATP hydrolysis activity"/>
    <property type="evidence" value="ECO:0007669"/>
    <property type="project" value="InterPro"/>
</dbReference>
<keyword evidence="13" id="KW-1185">Reference proteome</keyword>
<dbReference type="GO" id="GO:0005524">
    <property type="term" value="F:ATP binding"/>
    <property type="evidence" value="ECO:0007669"/>
    <property type="project" value="UniProtKB-KW"/>
</dbReference>
<dbReference type="Pfam" id="PF00005">
    <property type="entry name" value="ABC_tran"/>
    <property type="match status" value="1"/>
</dbReference>
<evidence type="ECO:0000256" key="1">
    <source>
        <dbReference type="ARBA" id="ARBA00004651"/>
    </source>
</evidence>
<dbReference type="InterPro" id="IPR036640">
    <property type="entry name" value="ABC1_TM_sf"/>
</dbReference>
<keyword evidence="7 9" id="KW-1133">Transmembrane helix</keyword>
<dbReference type="Proteomes" id="UP000604046">
    <property type="component" value="Unassembled WGS sequence"/>
</dbReference>
<reference evidence="12" key="1">
    <citation type="submission" date="2021-02" db="EMBL/GenBank/DDBJ databases">
        <authorList>
            <person name="Dougan E. K."/>
            <person name="Rhodes N."/>
            <person name="Thang M."/>
            <person name="Chan C."/>
        </authorList>
    </citation>
    <scope>NUCLEOTIDE SEQUENCE</scope>
</reference>
<feature type="transmembrane region" description="Helical" evidence="9">
    <location>
        <begin position="202"/>
        <end position="221"/>
    </location>
</feature>
<gene>
    <name evidence="12" type="primary">ABCB10</name>
    <name evidence="12" type="ORF">SNAT2548_LOCUS23683</name>
</gene>
<dbReference type="Gene3D" id="3.40.50.300">
    <property type="entry name" value="P-loop containing nucleotide triphosphate hydrolases"/>
    <property type="match status" value="1"/>
</dbReference>
<comment type="caution">
    <text evidence="12">The sequence shown here is derived from an EMBL/GenBank/DDBJ whole genome shotgun (WGS) entry which is preliminary data.</text>
</comment>
<keyword evidence="6" id="KW-0067">ATP-binding</keyword>
<dbReference type="InterPro" id="IPR003593">
    <property type="entry name" value="AAA+_ATPase"/>
</dbReference>
<dbReference type="SUPFAM" id="SSF90123">
    <property type="entry name" value="ABC transporter transmembrane region"/>
    <property type="match status" value="1"/>
</dbReference>
<evidence type="ECO:0000259" key="10">
    <source>
        <dbReference type="PROSITE" id="PS50893"/>
    </source>
</evidence>
<dbReference type="InterPro" id="IPR027417">
    <property type="entry name" value="P-loop_NTPase"/>
</dbReference>
<evidence type="ECO:0000256" key="7">
    <source>
        <dbReference type="ARBA" id="ARBA00022989"/>
    </source>
</evidence>
<dbReference type="GO" id="GO:0005886">
    <property type="term" value="C:plasma membrane"/>
    <property type="evidence" value="ECO:0007669"/>
    <property type="project" value="UniProtKB-SubCell"/>
</dbReference>
<feature type="domain" description="ABC transmembrane type-1" evidence="11">
    <location>
        <begin position="1"/>
        <end position="238"/>
    </location>
</feature>
<evidence type="ECO:0000256" key="6">
    <source>
        <dbReference type="ARBA" id="ARBA00022840"/>
    </source>
</evidence>